<gene>
    <name evidence="1" type="primary">ORF107</name>
    <name evidence="1" type="ORF">MeaeMp48</name>
</gene>
<dbReference type="EMBL" id="EU660574">
    <property type="protein sequence ID" value="ACC86805.1"/>
    <property type="molecule type" value="Genomic_DNA"/>
</dbReference>
<reference evidence="1" key="1">
    <citation type="journal article" date="2009" name="J. Mol. Evol.">
        <title>The complete mitochondrial genome sequence of the hornwort Megaceros aenigmaticus shows a mixed mode of conservative yet dynamic evolution in early land plant mitochondrial genomes.</title>
        <authorList>
            <person name="Li L."/>
            <person name="Wang B."/>
            <person name="Liu Y."/>
            <person name="Qiu Y.L."/>
        </authorList>
    </citation>
    <scope>NUCLEOTIDE SEQUENCE</scope>
</reference>
<sequence>MVLNKKYREKPKMLVVFLTQTVRENLASLNIELNLLTKLIYLCQLGTSGINRNISEPVNRIINYVEVCVKTRLVNVNLSPKLTYFLTLVGKSAIFMCFYSVCEIPQS</sequence>
<dbReference type="AlphaFoldDB" id="C3RYP9"/>
<geneLocation type="mitochondrion" evidence="1"/>
<dbReference type="RefSeq" id="YP_002860282.1">
    <property type="nucleotide sequence ID" value="NC_012651.1"/>
</dbReference>
<name>C3RYP9_9EMBR</name>
<evidence type="ECO:0000313" key="1">
    <source>
        <dbReference type="EMBL" id="ACC86805.1"/>
    </source>
</evidence>
<dbReference type="GeneID" id="7804544"/>
<organism evidence="1">
    <name type="scientific">Nothoceros aenigmaticus</name>
    <dbReference type="NCBI Taxonomy" id="13813"/>
    <lineage>
        <taxon>Eukaryota</taxon>
        <taxon>Viridiplantae</taxon>
        <taxon>Streptophyta</taxon>
        <taxon>Embryophyta</taxon>
        <taxon>Anthocerotophyta</taxon>
        <taxon>Anthocerotopsida</taxon>
        <taxon>Dendrocerotidae</taxon>
        <taxon>Dendrocerotales</taxon>
        <taxon>Dendrocerotaceae</taxon>
        <taxon>Dendrocerotoideae</taxon>
        <taxon>Nothoceros</taxon>
    </lineage>
</organism>
<protein>
    <submittedName>
        <fullName evidence="1">Uncharacterized protein ORF107</fullName>
    </submittedName>
</protein>
<proteinExistence type="predicted"/>
<accession>C3RYP9</accession>
<keyword evidence="1" id="KW-0496">Mitochondrion</keyword>